<proteinExistence type="predicted"/>
<dbReference type="Proteomes" id="UP001319870">
    <property type="component" value="Unassembled WGS sequence"/>
</dbReference>
<dbReference type="RefSeq" id="WP_225564526.1">
    <property type="nucleotide sequence ID" value="NZ_JAIXCQ010000003.1"/>
</dbReference>
<comment type="caution">
    <text evidence="1">The sequence shown here is derived from an EMBL/GenBank/DDBJ whole genome shotgun (WGS) entry which is preliminary data.</text>
</comment>
<organism evidence="1 2">
    <name type="scientific">Isoptericola luteus</name>
    <dbReference type="NCBI Taxonomy" id="2879484"/>
    <lineage>
        <taxon>Bacteria</taxon>
        <taxon>Bacillati</taxon>
        <taxon>Actinomycetota</taxon>
        <taxon>Actinomycetes</taxon>
        <taxon>Micrococcales</taxon>
        <taxon>Promicromonosporaceae</taxon>
        <taxon>Isoptericola</taxon>
    </lineage>
</organism>
<dbReference type="EMBL" id="JAIXCQ010000003">
    <property type="protein sequence ID" value="MCA5892749.1"/>
    <property type="molecule type" value="Genomic_DNA"/>
</dbReference>
<sequence length="339" mass="35321">MTALVESPLQLLGAIEAHAAGHSGGRTLVRARDDVPALRTAASAVEALGLPAGLDIVVGPGPRHLPDGTVVVGDPFSGAFQSALVRAPRTPEHLVVVDDGTATLDLVRRLLTGAPLVRLTAAAGPLRWTLGTLAARRLTRLARSGRVTLCTALPLDPADRDGLRELGVVVAGHGFEWLRTRPQSDVPQEATVVVGSAFVADGLVHADRYAAWVSGIASEGPVRYLPHRRHDPLVTALFARLPGVRVDAPGAPVEVRLRGLRRGQRVVSLPSTSAVTLTRLLAPHGVPVTPHAVPDSWWTDRVTPQLRAHLDAARTLAARVAPAAAAGCAAAGSLAPSPV</sequence>
<protein>
    <submittedName>
        <fullName evidence="1">Uncharacterized protein</fullName>
    </submittedName>
</protein>
<evidence type="ECO:0000313" key="2">
    <source>
        <dbReference type="Proteomes" id="UP001319870"/>
    </source>
</evidence>
<name>A0ABS7ZGM8_9MICO</name>
<reference evidence="1 2" key="1">
    <citation type="submission" date="2021-09" db="EMBL/GenBank/DDBJ databases">
        <title>Isoptericola luteus sp. nov., a novel bacterium isolated from Harbin, the capital city of Heilongjiang province.</title>
        <authorList>
            <person name="Li J."/>
        </authorList>
    </citation>
    <scope>NUCLEOTIDE SEQUENCE [LARGE SCALE GENOMIC DNA]</scope>
    <source>
        <strain evidence="1 2">NEAU-Y5</strain>
    </source>
</reference>
<gene>
    <name evidence="1" type="ORF">LEP48_05195</name>
</gene>
<evidence type="ECO:0000313" key="1">
    <source>
        <dbReference type="EMBL" id="MCA5892749.1"/>
    </source>
</evidence>
<keyword evidence="2" id="KW-1185">Reference proteome</keyword>
<accession>A0ABS7ZGM8</accession>